<dbReference type="Proteomes" id="UP001320706">
    <property type="component" value="Unassembled WGS sequence"/>
</dbReference>
<accession>A0ACC3SN13</accession>
<name>A0ACC3SN13_9PEZI</name>
<evidence type="ECO:0000313" key="1">
    <source>
        <dbReference type="EMBL" id="KAK8220064.1"/>
    </source>
</evidence>
<reference evidence="1" key="1">
    <citation type="submission" date="2024-02" db="EMBL/GenBank/DDBJ databases">
        <title>Metagenome Assembled Genome of Zalaria obscura JY119.</title>
        <authorList>
            <person name="Vighnesh L."/>
            <person name="Jagadeeshwari U."/>
            <person name="Venkata Ramana C."/>
            <person name="Sasikala C."/>
        </authorList>
    </citation>
    <scope>NUCLEOTIDE SEQUENCE</scope>
    <source>
        <strain evidence="1">JY119</strain>
    </source>
</reference>
<gene>
    <name evidence="1" type="ORF">M8818_000480</name>
</gene>
<proteinExistence type="predicted"/>
<keyword evidence="2" id="KW-1185">Reference proteome</keyword>
<sequence length="116" mass="12522">MSIRTYPTRPVGSRPKPVGRGAERSVCAHPAGRAKGRSQTSQGRPSTRAPSPQDPPTAAPLHPTACGTSLRHYQYKLARFDPRVESRPKCGVMLQNSQDVGMSVGKVERLSCTPDV</sequence>
<comment type="caution">
    <text evidence="1">The sequence shown here is derived from an EMBL/GenBank/DDBJ whole genome shotgun (WGS) entry which is preliminary data.</text>
</comment>
<dbReference type="EMBL" id="JAMKPW020000002">
    <property type="protein sequence ID" value="KAK8220064.1"/>
    <property type="molecule type" value="Genomic_DNA"/>
</dbReference>
<protein>
    <submittedName>
        <fullName evidence="1">Uncharacterized protein</fullName>
    </submittedName>
</protein>
<organism evidence="1 2">
    <name type="scientific">Zalaria obscura</name>
    <dbReference type="NCBI Taxonomy" id="2024903"/>
    <lineage>
        <taxon>Eukaryota</taxon>
        <taxon>Fungi</taxon>
        <taxon>Dikarya</taxon>
        <taxon>Ascomycota</taxon>
        <taxon>Pezizomycotina</taxon>
        <taxon>Dothideomycetes</taxon>
        <taxon>Dothideomycetidae</taxon>
        <taxon>Dothideales</taxon>
        <taxon>Zalariaceae</taxon>
        <taxon>Zalaria</taxon>
    </lineage>
</organism>
<evidence type="ECO:0000313" key="2">
    <source>
        <dbReference type="Proteomes" id="UP001320706"/>
    </source>
</evidence>